<evidence type="ECO:0000313" key="2">
    <source>
        <dbReference type="Proteomes" id="UP000816034"/>
    </source>
</evidence>
<dbReference type="AlphaFoldDB" id="A0AA88H099"/>
<evidence type="ECO:0000313" key="1">
    <source>
        <dbReference type="EMBL" id="KAG2388888.1"/>
    </source>
</evidence>
<accession>A0AA88H099</accession>
<dbReference type="GeneID" id="68092789"/>
<dbReference type="Proteomes" id="UP000816034">
    <property type="component" value="Unassembled WGS sequence"/>
</dbReference>
<name>A0AA88H099_NAELO</name>
<dbReference type="EMBL" id="PYSW02000009">
    <property type="protein sequence ID" value="KAG2388888.1"/>
    <property type="molecule type" value="Genomic_DNA"/>
</dbReference>
<sequence>MKAMNPFAIVFEPYRAKASSKVFTLESFIAACKIGEKVLKEISSEDLMISIMVKEYKNKALHDYETLMLRLSFPMSGASLKECHEQNALKSAIENIMSLPMLKILMNDHQIQDLISRVNSSIQKEKYSTDLHGNSYSAQEWFVMKTIQPLARKVQKFETK</sequence>
<comment type="caution">
    <text evidence="1">The sequence shown here is derived from an EMBL/GenBank/DDBJ whole genome shotgun (WGS) entry which is preliminary data.</text>
</comment>
<proteinExistence type="predicted"/>
<gene>
    <name evidence="1" type="ORF">C9374_000327</name>
</gene>
<organism evidence="1 2">
    <name type="scientific">Naegleria lovaniensis</name>
    <name type="common">Amoeba</name>
    <dbReference type="NCBI Taxonomy" id="51637"/>
    <lineage>
        <taxon>Eukaryota</taxon>
        <taxon>Discoba</taxon>
        <taxon>Heterolobosea</taxon>
        <taxon>Tetramitia</taxon>
        <taxon>Eutetramitia</taxon>
        <taxon>Vahlkampfiidae</taxon>
        <taxon>Naegleria</taxon>
    </lineage>
</organism>
<protein>
    <submittedName>
        <fullName evidence="1">Uncharacterized protein</fullName>
    </submittedName>
</protein>
<keyword evidence="2" id="KW-1185">Reference proteome</keyword>
<reference evidence="1 2" key="1">
    <citation type="journal article" date="2018" name="BMC Genomics">
        <title>The genome of Naegleria lovaniensis, the basis for a comparative approach to unravel pathogenicity factors of the human pathogenic amoeba N. fowleri.</title>
        <authorList>
            <person name="Liechti N."/>
            <person name="Schurch N."/>
            <person name="Bruggmann R."/>
            <person name="Wittwer M."/>
        </authorList>
    </citation>
    <scope>NUCLEOTIDE SEQUENCE [LARGE SCALE GENOMIC DNA]</scope>
    <source>
        <strain evidence="1 2">ATCC 30569</strain>
    </source>
</reference>
<dbReference type="RefSeq" id="XP_044552880.1">
    <property type="nucleotide sequence ID" value="XM_044692779.1"/>
</dbReference>